<keyword evidence="1" id="KW-0732">Signal</keyword>
<accession>A0A850QRH0</accession>
<feature type="signal peptide" evidence="1">
    <location>
        <begin position="1"/>
        <end position="22"/>
    </location>
</feature>
<name>A0A850QRH0_9BURK</name>
<dbReference type="InterPro" id="IPR003343">
    <property type="entry name" value="Big_2"/>
</dbReference>
<keyword evidence="4" id="KW-1185">Reference proteome</keyword>
<evidence type="ECO:0000259" key="2">
    <source>
        <dbReference type="SMART" id="SM00635"/>
    </source>
</evidence>
<sequence length="544" mass="52727">MRLKKNHFVSQLAASVVAVSLALGLAGCGGGGATDSLVQNAGQALYTTSSATLSMNVGDTQSFQVGGGGGGSKFTSYSVTSSDSSIAAVSMNGNSFTITGKAAGAVVVAVKDSAGAEVDIKVTVGATTSLTLLAPASVSTAVGASNSYTISGGAKPYTVVSSNVGVVSASVSADGNSVNLNSLAAGGAQIIVFDAKGASVNLNAVVTAPASPVVALYTTAPGYISLSTNGVIPVYQIGGGTPPYTVNVSAPDIISIGNSGNNFTVTGKSVGFGMVTIRDAVGGLASVSVSVVSGQVSIPFYTTAPGSVVINQSSSATYTIAGGTPPYTAVSSNQSVTGLNMQNGALTVTALNSGSANISLRDAVGATTSFSVTVPASPTSTSVALYSTAPSNVVLQTATTSTFNVAGGTGPYSANSSNPNVAVASLNGQVLSIKGIGVGTATVAISDTLGANISVNVSVTNPSTQVVALYTTAPSSIVAKVGSTYTYSVAGGTAPYTAVSSNTAVSTTSILGSTLTINGVAAGTANVVVTDATGKNLTIAVTAQ</sequence>
<comment type="caution">
    <text evidence="3">The sequence shown here is derived from an EMBL/GenBank/DDBJ whole genome shotgun (WGS) entry which is preliminary data.</text>
</comment>
<proteinExistence type="predicted"/>
<feature type="domain" description="BIG2" evidence="2">
    <location>
        <begin position="466"/>
        <end position="541"/>
    </location>
</feature>
<evidence type="ECO:0000256" key="1">
    <source>
        <dbReference type="SAM" id="SignalP"/>
    </source>
</evidence>
<evidence type="ECO:0000313" key="3">
    <source>
        <dbReference type="EMBL" id="NVO78974.1"/>
    </source>
</evidence>
<dbReference type="RefSeq" id="WP_176804509.1">
    <property type="nucleotide sequence ID" value="NZ_JABXYJ010000008.1"/>
</dbReference>
<dbReference type="EMBL" id="JABXYJ010000008">
    <property type="protein sequence ID" value="NVO78974.1"/>
    <property type="molecule type" value="Genomic_DNA"/>
</dbReference>
<feature type="chain" id="PRO_5032961306" description="BIG2 domain-containing protein" evidence="1">
    <location>
        <begin position="23"/>
        <end position="544"/>
    </location>
</feature>
<protein>
    <recommendedName>
        <fullName evidence="2">BIG2 domain-containing protein</fullName>
    </recommendedName>
</protein>
<gene>
    <name evidence="3" type="ORF">HV832_14180</name>
</gene>
<evidence type="ECO:0000313" key="4">
    <source>
        <dbReference type="Proteomes" id="UP000588051"/>
    </source>
</evidence>
<feature type="domain" description="BIG2" evidence="2">
    <location>
        <begin position="379"/>
        <end position="455"/>
    </location>
</feature>
<dbReference type="PROSITE" id="PS51257">
    <property type="entry name" value="PROKAR_LIPOPROTEIN"/>
    <property type="match status" value="1"/>
</dbReference>
<reference evidence="3 4" key="1">
    <citation type="submission" date="2020-06" db="EMBL/GenBank/DDBJ databases">
        <authorList>
            <person name="Qiu C."/>
            <person name="Liu Z."/>
        </authorList>
    </citation>
    <scope>NUCLEOTIDE SEQUENCE [LARGE SCALE GENOMIC DNA]</scope>
    <source>
        <strain evidence="3 4">EM 1</strain>
    </source>
</reference>
<feature type="domain" description="BIG2" evidence="2">
    <location>
        <begin position="42"/>
        <end position="134"/>
    </location>
</feature>
<organism evidence="3 4">
    <name type="scientific">Undibacterium oligocarboniphilum</name>
    <dbReference type="NCBI Taxonomy" id="666702"/>
    <lineage>
        <taxon>Bacteria</taxon>
        <taxon>Pseudomonadati</taxon>
        <taxon>Pseudomonadota</taxon>
        <taxon>Betaproteobacteria</taxon>
        <taxon>Burkholderiales</taxon>
        <taxon>Oxalobacteraceae</taxon>
        <taxon>Undibacterium</taxon>
    </lineage>
</organism>
<dbReference type="Proteomes" id="UP000588051">
    <property type="component" value="Unassembled WGS sequence"/>
</dbReference>
<dbReference type="AlphaFoldDB" id="A0A850QRH0"/>
<dbReference type="Gene3D" id="2.60.40.1080">
    <property type="match status" value="1"/>
</dbReference>
<dbReference type="SMART" id="SM00635">
    <property type="entry name" value="BID_2"/>
    <property type="match status" value="3"/>
</dbReference>